<dbReference type="Proteomes" id="UP000887575">
    <property type="component" value="Unassembled WGS sequence"/>
</dbReference>
<sequence>MSYNHTSSTYNSRNTGENFMRNNFHYVNTARASSPNSKISFSGSSGSKKWLIGALVLVVFLLLAAVVVIILFATGVFDSEAVPQTQIFTQAPIVDRFVNKTYTCQVFILKQANDYYDDPMSFYTIQAKRMATQALVTVMSRTPIAPMGLRTELVNMQNSGNDVAMTFRLRLRVPASSDLTAIVIRNTVLTPRTLNDLGAAMNNVAIDTSPNRVLVADG</sequence>
<evidence type="ECO:0000313" key="2">
    <source>
        <dbReference type="Proteomes" id="UP000887575"/>
    </source>
</evidence>
<keyword evidence="1" id="KW-0472">Membrane</keyword>
<evidence type="ECO:0000256" key="1">
    <source>
        <dbReference type="SAM" id="Phobius"/>
    </source>
</evidence>
<keyword evidence="1" id="KW-1133">Transmembrane helix</keyword>
<evidence type="ECO:0000313" key="3">
    <source>
        <dbReference type="WBParaSite" id="MBELARI_LOCUS2351"/>
    </source>
</evidence>
<evidence type="ECO:0000313" key="4">
    <source>
        <dbReference type="WBParaSite" id="MBELARI_LOCUS4164"/>
    </source>
</evidence>
<dbReference type="AlphaFoldDB" id="A0AAF3F617"/>
<evidence type="ECO:0008006" key="5">
    <source>
        <dbReference type="Google" id="ProtNLM"/>
    </source>
</evidence>
<keyword evidence="1" id="KW-0812">Transmembrane</keyword>
<proteinExistence type="predicted"/>
<organism evidence="2 3">
    <name type="scientific">Mesorhabditis belari</name>
    <dbReference type="NCBI Taxonomy" id="2138241"/>
    <lineage>
        <taxon>Eukaryota</taxon>
        <taxon>Metazoa</taxon>
        <taxon>Ecdysozoa</taxon>
        <taxon>Nematoda</taxon>
        <taxon>Chromadorea</taxon>
        <taxon>Rhabditida</taxon>
        <taxon>Rhabditina</taxon>
        <taxon>Rhabditomorpha</taxon>
        <taxon>Rhabditoidea</taxon>
        <taxon>Rhabditidae</taxon>
        <taxon>Mesorhabditinae</taxon>
        <taxon>Mesorhabditis</taxon>
    </lineage>
</organism>
<feature type="transmembrane region" description="Helical" evidence="1">
    <location>
        <begin position="50"/>
        <end position="77"/>
    </location>
</feature>
<protein>
    <recommendedName>
        <fullName evidence="5">SEA domain-containing protein</fullName>
    </recommendedName>
</protein>
<name>A0AAF3F617_9BILA</name>
<dbReference type="WBParaSite" id="MBELARI_LOCUS2351">
    <property type="protein sequence ID" value="MBELARI_LOCUS2351"/>
    <property type="gene ID" value="MBELARI_LOCUS2351"/>
</dbReference>
<accession>A0AAF3F617</accession>
<dbReference type="WBParaSite" id="MBELARI_LOCUS4164">
    <property type="protein sequence ID" value="MBELARI_LOCUS4164"/>
    <property type="gene ID" value="MBELARI_LOCUS4164"/>
</dbReference>
<keyword evidence="2" id="KW-1185">Reference proteome</keyword>
<reference evidence="3 4" key="1">
    <citation type="submission" date="2024-02" db="UniProtKB">
        <authorList>
            <consortium name="WormBaseParasite"/>
        </authorList>
    </citation>
    <scope>IDENTIFICATION</scope>
</reference>